<protein>
    <recommendedName>
        <fullName evidence="1">Aspartyl/glutamyl-tRNA(Asn/Gln) amidotransferase subunit C</fullName>
        <shortName evidence="1">Asp/Glu-ADT subunit C</shortName>
        <ecNumber evidence="1">6.3.5.-</ecNumber>
    </recommendedName>
</protein>
<comment type="subunit">
    <text evidence="1">Heterotrimer of A, B and C subunits.</text>
</comment>
<dbReference type="GO" id="GO:0006412">
    <property type="term" value="P:translation"/>
    <property type="evidence" value="ECO:0007669"/>
    <property type="project" value="UniProtKB-UniRule"/>
</dbReference>
<comment type="caution">
    <text evidence="2">The sequence shown here is derived from an EMBL/GenBank/DDBJ whole genome shotgun (WGS) entry which is preliminary data.</text>
</comment>
<dbReference type="EMBL" id="MOEN01000003">
    <property type="protein sequence ID" value="OMH41191.1"/>
    <property type="molecule type" value="Genomic_DNA"/>
</dbReference>
<comment type="catalytic activity">
    <reaction evidence="1">
        <text>L-aspartyl-tRNA(Asn) + L-glutamine + ATP + H2O = L-asparaginyl-tRNA(Asn) + L-glutamate + ADP + phosphate + 2 H(+)</text>
        <dbReference type="Rhea" id="RHEA:14513"/>
        <dbReference type="Rhea" id="RHEA-COMP:9674"/>
        <dbReference type="Rhea" id="RHEA-COMP:9677"/>
        <dbReference type="ChEBI" id="CHEBI:15377"/>
        <dbReference type="ChEBI" id="CHEBI:15378"/>
        <dbReference type="ChEBI" id="CHEBI:29985"/>
        <dbReference type="ChEBI" id="CHEBI:30616"/>
        <dbReference type="ChEBI" id="CHEBI:43474"/>
        <dbReference type="ChEBI" id="CHEBI:58359"/>
        <dbReference type="ChEBI" id="CHEBI:78515"/>
        <dbReference type="ChEBI" id="CHEBI:78516"/>
        <dbReference type="ChEBI" id="CHEBI:456216"/>
    </reaction>
</comment>
<dbReference type="HAMAP" id="MF_00122">
    <property type="entry name" value="GatC"/>
    <property type="match status" value="1"/>
</dbReference>
<dbReference type="GO" id="GO:0050567">
    <property type="term" value="F:glutaminyl-tRNA synthase (glutamine-hydrolyzing) activity"/>
    <property type="evidence" value="ECO:0007669"/>
    <property type="project" value="UniProtKB-UniRule"/>
</dbReference>
<organism evidence="2 3">
    <name type="scientific">Desulfurobacterium indicum</name>
    <dbReference type="NCBI Taxonomy" id="1914305"/>
    <lineage>
        <taxon>Bacteria</taxon>
        <taxon>Pseudomonadati</taxon>
        <taxon>Aquificota</taxon>
        <taxon>Aquificia</taxon>
        <taxon>Desulfurobacteriales</taxon>
        <taxon>Desulfurobacteriaceae</taxon>
        <taxon>Desulfurobacterium</taxon>
    </lineage>
</organism>
<reference evidence="2 3" key="1">
    <citation type="submission" date="2016-10" db="EMBL/GenBank/DDBJ databases">
        <title>Genome sequence of a sulfur-reducing bacterium Desulfurobacterium indicum K6013.</title>
        <authorList>
            <person name="Cao J."/>
            <person name="Shao Z."/>
            <person name="Alain K."/>
            <person name="Jebbar M."/>
        </authorList>
    </citation>
    <scope>NUCLEOTIDE SEQUENCE [LARGE SCALE GENOMIC DNA]</scope>
    <source>
        <strain evidence="2 3">K6013</strain>
    </source>
</reference>
<dbReference type="GO" id="GO:0016740">
    <property type="term" value="F:transferase activity"/>
    <property type="evidence" value="ECO:0007669"/>
    <property type="project" value="UniProtKB-KW"/>
</dbReference>
<keyword evidence="1" id="KW-0436">Ligase</keyword>
<comment type="similarity">
    <text evidence="1">Belongs to the GatC family.</text>
</comment>
<dbReference type="OrthoDB" id="9813938at2"/>
<evidence type="ECO:0000313" key="2">
    <source>
        <dbReference type="EMBL" id="OMH41191.1"/>
    </source>
</evidence>
<comment type="catalytic activity">
    <reaction evidence="1">
        <text>L-glutamyl-tRNA(Gln) + L-glutamine + ATP + H2O = L-glutaminyl-tRNA(Gln) + L-glutamate + ADP + phosphate + H(+)</text>
        <dbReference type="Rhea" id="RHEA:17521"/>
        <dbReference type="Rhea" id="RHEA-COMP:9681"/>
        <dbReference type="Rhea" id="RHEA-COMP:9684"/>
        <dbReference type="ChEBI" id="CHEBI:15377"/>
        <dbReference type="ChEBI" id="CHEBI:15378"/>
        <dbReference type="ChEBI" id="CHEBI:29985"/>
        <dbReference type="ChEBI" id="CHEBI:30616"/>
        <dbReference type="ChEBI" id="CHEBI:43474"/>
        <dbReference type="ChEBI" id="CHEBI:58359"/>
        <dbReference type="ChEBI" id="CHEBI:78520"/>
        <dbReference type="ChEBI" id="CHEBI:78521"/>
        <dbReference type="ChEBI" id="CHEBI:456216"/>
    </reaction>
</comment>
<keyword evidence="1" id="KW-0648">Protein biosynthesis</keyword>
<dbReference type="EC" id="6.3.5.-" evidence="1"/>
<comment type="function">
    <text evidence="1">Allows the formation of correctly charged Asn-tRNA(Asn) or Gln-tRNA(Gln) through the transamidation of misacylated Asp-tRNA(Asn) or Glu-tRNA(Gln) in organisms which lack either or both of asparaginyl-tRNA or glutaminyl-tRNA synthetases. The reaction takes place in the presence of glutamine and ATP through an activated phospho-Asp-tRNA(Asn) or phospho-Glu-tRNA(Gln).</text>
</comment>
<dbReference type="STRING" id="1914305.BLW93_01490"/>
<evidence type="ECO:0000313" key="3">
    <source>
        <dbReference type="Proteomes" id="UP000187408"/>
    </source>
</evidence>
<dbReference type="InterPro" id="IPR003837">
    <property type="entry name" value="GatC"/>
</dbReference>
<dbReference type="Gene3D" id="1.10.20.60">
    <property type="entry name" value="Glu-tRNAGln amidotransferase C subunit, N-terminal domain"/>
    <property type="match status" value="1"/>
</dbReference>
<keyword evidence="2" id="KW-0808">Transferase</keyword>
<dbReference type="RefSeq" id="WP_076712348.1">
    <property type="nucleotide sequence ID" value="NZ_MOEN01000003.1"/>
</dbReference>
<dbReference type="InterPro" id="IPR036113">
    <property type="entry name" value="Asp/Glu-ADT_sf_sub_c"/>
</dbReference>
<dbReference type="PANTHER" id="PTHR15004:SF0">
    <property type="entry name" value="GLUTAMYL-TRNA(GLN) AMIDOTRANSFERASE SUBUNIT C, MITOCHONDRIAL"/>
    <property type="match status" value="1"/>
</dbReference>
<evidence type="ECO:0000256" key="1">
    <source>
        <dbReference type="HAMAP-Rule" id="MF_00122"/>
    </source>
</evidence>
<dbReference type="SUPFAM" id="SSF141000">
    <property type="entry name" value="Glu-tRNAGln amidotransferase C subunit"/>
    <property type="match status" value="1"/>
</dbReference>
<dbReference type="GO" id="GO:0050566">
    <property type="term" value="F:asparaginyl-tRNA synthase (glutamine-hydrolyzing) activity"/>
    <property type="evidence" value="ECO:0007669"/>
    <property type="project" value="RHEA"/>
</dbReference>
<dbReference type="Pfam" id="PF02686">
    <property type="entry name" value="GatC"/>
    <property type="match status" value="1"/>
</dbReference>
<dbReference type="Proteomes" id="UP000187408">
    <property type="component" value="Unassembled WGS sequence"/>
</dbReference>
<dbReference type="PANTHER" id="PTHR15004">
    <property type="entry name" value="GLUTAMYL-TRNA(GLN) AMIDOTRANSFERASE SUBUNIT C, MITOCHONDRIAL"/>
    <property type="match status" value="1"/>
</dbReference>
<dbReference type="GO" id="GO:0006450">
    <property type="term" value="P:regulation of translational fidelity"/>
    <property type="evidence" value="ECO:0007669"/>
    <property type="project" value="InterPro"/>
</dbReference>
<keyword evidence="1" id="KW-0547">Nucleotide-binding</keyword>
<gene>
    <name evidence="1" type="primary">gatC</name>
    <name evidence="2" type="ORF">BLW93_01490</name>
</gene>
<keyword evidence="3" id="KW-1185">Reference proteome</keyword>
<dbReference type="NCBIfam" id="TIGR00135">
    <property type="entry name" value="gatC"/>
    <property type="match status" value="1"/>
</dbReference>
<accession>A0A1R1MMZ3</accession>
<dbReference type="GO" id="GO:0070681">
    <property type="term" value="P:glutaminyl-tRNAGln biosynthesis via transamidation"/>
    <property type="evidence" value="ECO:0007669"/>
    <property type="project" value="TreeGrafter"/>
</dbReference>
<sequence length="96" mass="11156">MRLTKEEVKHIALLSRLSLKEEEIEMFQEQLSDILTFVEKLNELDTEGIDPKFQIIPPENVLREDVPGVSFPYEKTFMNAPETDGKHFIVPKVVKK</sequence>
<name>A0A1R1MMZ3_9BACT</name>
<dbReference type="AlphaFoldDB" id="A0A1R1MMZ3"/>
<proteinExistence type="inferred from homology"/>
<keyword evidence="1" id="KW-0067">ATP-binding</keyword>
<dbReference type="GO" id="GO:0005524">
    <property type="term" value="F:ATP binding"/>
    <property type="evidence" value="ECO:0007669"/>
    <property type="project" value="UniProtKB-KW"/>
</dbReference>